<keyword evidence="3 8" id="KW-0812">Transmembrane</keyword>
<feature type="region of interest" description="Disordered" evidence="7">
    <location>
        <begin position="143"/>
        <end position="179"/>
    </location>
</feature>
<comment type="similarity">
    <text evidence="6">Belongs to the major facilitator superfamily. Phosphate:H(+) symporter (TC 2.A.1.9) family.</text>
</comment>
<dbReference type="PANTHER" id="PTHR11654">
    <property type="entry name" value="OLIGOPEPTIDE TRANSPORTER-RELATED"/>
    <property type="match status" value="1"/>
</dbReference>
<comment type="similarity">
    <text evidence="2">Belongs to the major facilitator superfamily. Proton-dependent oligopeptide transporter (POT/PTR) (TC 2.A.17) family.</text>
</comment>
<evidence type="ECO:0000256" key="1">
    <source>
        <dbReference type="ARBA" id="ARBA00004141"/>
    </source>
</evidence>
<feature type="transmembrane region" description="Helical" evidence="8">
    <location>
        <begin position="91"/>
        <end position="111"/>
    </location>
</feature>
<feature type="transmembrane region" description="Helical" evidence="8">
    <location>
        <begin position="263"/>
        <end position="282"/>
    </location>
</feature>
<evidence type="ECO:0000256" key="6">
    <source>
        <dbReference type="ARBA" id="ARBA00044504"/>
    </source>
</evidence>
<dbReference type="Proteomes" id="UP000428333">
    <property type="component" value="Linkage Group LG05"/>
</dbReference>
<evidence type="ECO:0000256" key="3">
    <source>
        <dbReference type="ARBA" id="ARBA00022692"/>
    </source>
</evidence>
<reference evidence="9 10" key="1">
    <citation type="journal article" date="2019" name="Genome Biol. Evol.">
        <title>The Rhododendron genome and chromosomal organization provide insight into shared whole-genome duplications across the heath family (Ericaceae).</title>
        <authorList>
            <person name="Soza V.L."/>
            <person name="Lindsley D."/>
            <person name="Waalkes A."/>
            <person name="Ramage E."/>
            <person name="Patwardhan R.P."/>
            <person name="Burton J.N."/>
            <person name="Adey A."/>
            <person name="Kumar A."/>
            <person name="Qiu R."/>
            <person name="Shendure J."/>
            <person name="Hall B."/>
        </authorList>
    </citation>
    <scope>NUCLEOTIDE SEQUENCE [LARGE SCALE GENOMIC DNA]</scope>
    <source>
        <strain evidence="9">RSF 1966-606</strain>
    </source>
</reference>
<evidence type="ECO:0000256" key="5">
    <source>
        <dbReference type="ARBA" id="ARBA00023136"/>
    </source>
</evidence>
<dbReference type="GO" id="GO:0016020">
    <property type="term" value="C:membrane"/>
    <property type="evidence" value="ECO:0007669"/>
    <property type="project" value="UniProtKB-SubCell"/>
</dbReference>
<evidence type="ECO:0000313" key="9">
    <source>
        <dbReference type="EMBL" id="KAE9458579.1"/>
    </source>
</evidence>
<comment type="caution">
    <text evidence="9">The sequence shown here is derived from an EMBL/GenBank/DDBJ whole genome shotgun (WGS) entry which is preliminary data.</text>
</comment>
<comment type="subcellular location">
    <subcellularLocation>
        <location evidence="1">Membrane</location>
        <topology evidence="1">Multi-pass membrane protein</topology>
    </subcellularLocation>
</comment>
<dbReference type="EMBL" id="QEFC01001245">
    <property type="protein sequence ID" value="KAE9458579.1"/>
    <property type="molecule type" value="Genomic_DNA"/>
</dbReference>
<dbReference type="Pfam" id="PF00854">
    <property type="entry name" value="PTR2"/>
    <property type="match status" value="1"/>
</dbReference>
<accession>A0A6A4LT03</accession>
<dbReference type="GO" id="GO:0022857">
    <property type="term" value="F:transmembrane transporter activity"/>
    <property type="evidence" value="ECO:0007669"/>
    <property type="project" value="InterPro"/>
</dbReference>
<dbReference type="Gene3D" id="1.20.1250.20">
    <property type="entry name" value="MFS general substrate transporter like domains"/>
    <property type="match status" value="1"/>
</dbReference>
<dbReference type="OrthoDB" id="975446at2759"/>
<keyword evidence="4 8" id="KW-1133">Transmembrane helix</keyword>
<evidence type="ECO:0000256" key="8">
    <source>
        <dbReference type="SAM" id="Phobius"/>
    </source>
</evidence>
<evidence type="ECO:0008006" key="11">
    <source>
        <dbReference type="Google" id="ProtNLM"/>
    </source>
</evidence>
<proteinExistence type="inferred from homology"/>
<organism evidence="9 10">
    <name type="scientific">Rhododendron williamsianum</name>
    <dbReference type="NCBI Taxonomy" id="262921"/>
    <lineage>
        <taxon>Eukaryota</taxon>
        <taxon>Viridiplantae</taxon>
        <taxon>Streptophyta</taxon>
        <taxon>Embryophyta</taxon>
        <taxon>Tracheophyta</taxon>
        <taxon>Spermatophyta</taxon>
        <taxon>Magnoliopsida</taxon>
        <taxon>eudicotyledons</taxon>
        <taxon>Gunneridae</taxon>
        <taxon>Pentapetalae</taxon>
        <taxon>asterids</taxon>
        <taxon>Ericales</taxon>
        <taxon>Ericaceae</taxon>
        <taxon>Ericoideae</taxon>
        <taxon>Rhodoreae</taxon>
        <taxon>Rhododendron</taxon>
    </lineage>
</organism>
<feature type="compositionally biased region" description="Basic and acidic residues" evidence="7">
    <location>
        <begin position="154"/>
        <end position="163"/>
    </location>
</feature>
<keyword evidence="5 8" id="KW-0472">Membrane</keyword>
<dbReference type="InterPro" id="IPR000109">
    <property type="entry name" value="POT_fam"/>
</dbReference>
<sequence length="334" mass="37064">MQGMVMLCISAFHQIPEDMTGMYFVPVVLLIAVGRAGGVPILEGFLVGQLTAHEPSELDKDEGRVYARKTVWWITASLLCKLSTPWIFGHAGWRVIFICSTSVMGIGYLLFLGCIPLYHRSVDDAAAANTDLERAARWEGDTFVTASDPPPMDDSSKSTEKNQECSTVNKEGEGEEEEGEGRSLVEQWKALSVMIPMWTTFLVFGLVLSTGDAFFAEQGYLMARNKMDIYVVIMIGKIIRATSSFFTSILLKRVPKRLNTLRIIVGIWTAMVLSVFCCSVAWRVEFRRLEPGLTMNTMRLAPQYCLLGLMEGIGRQGLDLFFEVQVSGAGSPTL</sequence>
<name>A0A6A4LT03_9ERIC</name>
<evidence type="ECO:0000256" key="4">
    <source>
        <dbReference type="ARBA" id="ARBA00022989"/>
    </source>
</evidence>
<evidence type="ECO:0000256" key="2">
    <source>
        <dbReference type="ARBA" id="ARBA00005982"/>
    </source>
</evidence>
<gene>
    <name evidence="9" type="ORF">C3L33_09520</name>
</gene>
<dbReference type="SUPFAM" id="SSF103473">
    <property type="entry name" value="MFS general substrate transporter"/>
    <property type="match status" value="1"/>
</dbReference>
<dbReference type="AlphaFoldDB" id="A0A6A4LT03"/>
<protein>
    <recommendedName>
        <fullName evidence="11">Major facilitator superfamily (MFS) profile domain-containing protein</fullName>
    </recommendedName>
</protein>
<feature type="transmembrane region" description="Helical" evidence="8">
    <location>
        <begin position="21"/>
        <end position="42"/>
    </location>
</feature>
<feature type="transmembrane region" description="Helical" evidence="8">
    <location>
        <begin position="229"/>
        <end position="251"/>
    </location>
</feature>
<feature type="non-terminal residue" evidence="9">
    <location>
        <position position="1"/>
    </location>
</feature>
<feature type="transmembrane region" description="Helical" evidence="8">
    <location>
        <begin position="190"/>
        <end position="209"/>
    </location>
</feature>
<keyword evidence="10" id="KW-1185">Reference proteome</keyword>
<dbReference type="InterPro" id="IPR036259">
    <property type="entry name" value="MFS_trans_sf"/>
</dbReference>
<evidence type="ECO:0000313" key="10">
    <source>
        <dbReference type="Proteomes" id="UP000428333"/>
    </source>
</evidence>
<evidence type="ECO:0000256" key="7">
    <source>
        <dbReference type="SAM" id="MobiDB-lite"/>
    </source>
</evidence>